<evidence type="ECO:0008006" key="3">
    <source>
        <dbReference type="Google" id="ProtNLM"/>
    </source>
</evidence>
<accession>A0A4D4JCL4</accession>
<dbReference type="EMBL" id="BJFL01000021">
    <property type="protein sequence ID" value="GDY32109.1"/>
    <property type="molecule type" value="Genomic_DNA"/>
</dbReference>
<protein>
    <recommendedName>
        <fullName evidence="3">DAGKc domain-containing protein</fullName>
    </recommendedName>
</protein>
<proteinExistence type="predicted"/>
<evidence type="ECO:0000313" key="2">
    <source>
        <dbReference type="Proteomes" id="UP000298860"/>
    </source>
</evidence>
<comment type="caution">
    <text evidence="1">The sequence shown here is derived from an EMBL/GenBank/DDBJ whole genome shotgun (WGS) entry which is preliminary data.</text>
</comment>
<dbReference type="OrthoDB" id="5189801at2"/>
<dbReference type="AlphaFoldDB" id="A0A4D4JCL4"/>
<evidence type="ECO:0000313" key="1">
    <source>
        <dbReference type="EMBL" id="GDY32109.1"/>
    </source>
</evidence>
<keyword evidence="2" id="KW-1185">Reference proteome</keyword>
<organism evidence="1 2">
    <name type="scientific">Gandjariella thermophila</name>
    <dbReference type="NCBI Taxonomy" id="1931992"/>
    <lineage>
        <taxon>Bacteria</taxon>
        <taxon>Bacillati</taxon>
        <taxon>Actinomycetota</taxon>
        <taxon>Actinomycetes</taxon>
        <taxon>Pseudonocardiales</taxon>
        <taxon>Pseudonocardiaceae</taxon>
        <taxon>Gandjariella</taxon>
    </lineage>
</organism>
<sequence length="225" mass="24366">MNVVALACGNDAANGEWRAVAQRDDVEWHEVPARPGKPHVDPLLGELGGRRLVVFGTDADLAAVVLRLLRTERLGEVPVGYVPRSADSAVAELWGLPTDPRRALDLAVAGDPDPVPLVRDDSGGVLLGSGTLGPVRGVAYCDNERILRGQASRIEVSPDPRGRGVAVRVRHGLLLRRTRTATGRAFEIGCLPTRAVSDGVAHPRPVNRWTWYRHTEDLRLVRGLV</sequence>
<reference evidence="2" key="1">
    <citation type="submission" date="2019-04" db="EMBL/GenBank/DDBJ databases">
        <title>Draft genome sequence of Pseudonocardiaceae bacterium SL3-2-4.</title>
        <authorList>
            <person name="Ningsih F."/>
            <person name="Yokota A."/>
            <person name="Sakai Y."/>
            <person name="Nanatani K."/>
            <person name="Yabe S."/>
            <person name="Oetari A."/>
            <person name="Sjamsuridzal W."/>
        </authorList>
    </citation>
    <scope>NUCLEOTIDE SEQUENCE [LARGE SCALE GENOMIC DNA]</scope>
    <source>
        <strain evidence="2">SL3-2-4</strain>
    </source>
</reference>
<dbReference type="Proteomes" id="UP000298860">
    <property type="component" value="Unassembled WGS sequence"/>
</dbReference>
<name>A0A4D4JCL4_9PSEU</name>
<gene>
    <name evidence="1" type="ORF">GTS_37420</name>
</gene>
<dbReference type="RefSeq" id="WP_137815150.1">
    <property type="nucleotide sequence ID" value="NZ_BJFL01000021.1"/>
</dbReference>